<gene>
    <name evidence="2" type="ORF">SAVERM_280</name>
</gene>
<dbReference type="Proteomes" id="UP000000428">
    <property type="component" value="Chromosome"/>
</dbReference>
<dbReference type="HOGENOM" id="CLU_2496450_0_0_11"/>
<keyword evidence="3" id="KW-1185">Reference proteome</keyword>
<organism evidence="2 3">
    <name type="scientific">Streptomyces avermitilis (strain ATCC 31267 / DSM 46492 / JCM 5070 / NBRC 14893 / NCIMB 12804 / NRRL 8165 / MA-4680)</name>
    <dbReference type="NCBI Taxonomy" id="227882"/>
    <lineage>
        <taxon>Bacteria</taxon>
        <taxon>Bacillati</taxon>
        <taxon>Actinomycetota</taxon>
        <taxon>Actinomycetes</taxon>
        <taxon>Kitasatosporales</taxon>
        <taxon>Streptomycetaceae</taxon>
        <taxon>Streptomyces</taxon>
    </lineage>
</organism>
<feature type="region of interest" description="Disordered" evidence="1">
    <location>
        <begin position="57"/>
        <end position="86"/>
    </location>
</feature>
<name>Q82R64_STRAW</name>
<reference evidence="2 3" key="3">
    <citation type="journal article" date="2014" name="J. Ind. Microbiol. Biotechnol.">
        <title>Genome mining of the Streptomyces avermitilis genome and development of genome-minimized hosts for heterologous expression of biosynthetic gene clusters.</title>
        <authorList>
            <person name="Ikeda H."/>
            <person name="Shin-ya K."/>
            <person name="Omura S."/>
        </authorList>
    </citation>
    <scope>NUCLEOTIDE SEQUENCE [LARGE SCALE GENOMIC DNA]</scope>
    <source>
        <strain evidence="3">ATCC 31267 / DSM 46492 / JCM 5070 / NBRC 14893 / NCIMB 12804 / NRRL 8165 / MA-4680</strain>
    </source>
</reference>
<reference evidence="2 3" key="1">
    <citation type="journal article" date="2001" name="Proc. Natl. Acad. Sci. U.S.A.">
        <title>Genome sequence of an industrial microorganism Streptomyces avermitilis: deducing the ability of producing secondary metabolites.</title>
        <authorList>
            <person name="Omura S."/>
            <person name="Ikeda H."/>
            <person name="Ishikawa J."/>
            <person name="Hanamoto A."/>
            <person name="Takahashi C."/>
            <person name="Shinose M."/>
            <person name="Takahashi Y."/>
            <person name="Horikawa H."/>
            <person name="Nakazawa H."/>
            <person name="Osonoe T."/>
            <person name="Kikuchi H."/>
            <person name="Shiba T."/>
            <person name="Sakaki Y."/>
            <person name="Hattori M."/>
        </authorList>
    </citation>
    <scope>NUCLEOTIDE SEQUENCE [LARGE SCALE GENOMIC DNA]</scope>
    <source>
        <strain evidence="3">ATCC 31267 / DSM 46492 / JCM 5070 / NBRC 14893 / NCIMB 12804 / NRRL 8165 / MA-4680</strain>
    </source>
</reference>
<dbReference type="AlphaFoldDB" id="Q82R64"/>
<proteinExistence type="predicted"/>
<sequence>MAAGPLCERGVFSLTFFTSMVWGSTASPGAPSRYRPLGRLSRSCGRRKKTRRVYRPLSGSGCLAGPATRGRAGRARRTGAVAGREQ</sequence>
<evidence type="ECO:0000256" key="1">
    <source>
        <dbReference type="SAM" id="MobiDB-lite"/>
    </source>
</evidence>
<dbReference type="EMBL" id="BA000030">
    <property type="protein sequence ID" value="BAC67989.1"/>
    <property type="molecule type" value="Genomic_DNA"/>
</dbReference>
<dbReference type="KEGG" id="sma:SAVERM_280"/>
<evidence type="ECO:0000313" key="3">
    <source>
        <dbReference type="Proteomes" id="UP000000428"/>
    </source>
</evidence>
<evidence type="ECO:0000313" key="2">
    <source>
        <dbReference type="EMBL" id="BAC67989.1"/>
    </source>
</evidence>
<protein>
    <submittedName>
        <fullName evidence="2">Uncharacterized protein</fullName>
    </submittedName>
</protein>
<reference evidence="2 3" key="2">
    <citation type="journal article" date="2003" name="Nat. Biotechnol.">
        <title>Complete genome sequence and comparative analysis of the industrial microorganism Streptomyces avermitilis.</title>
        <authorList>
            <person name="Ikeda H."/>
            <person name="Ishikawa J."/>
            <person name="Hanamoto A."/>
            <person name="Shinose M."/>
            <person name="Kikuchi H."/>
            <person name="Shiba T."/>
            <person name="Sakaki Y."/>
            <person name="Hattori M."/>
            <person name="Omura S."/>
        </authorList>
    </citation>
    <scope>NUCLEOTIDE SEQUENCE [LARGE SCALE GENOMIC DNA]</scope>
    <source>
        <strain evidence="3">ATCC 31267 / DSM 46492 / JCM 5070 / NBRC 14893 / NCIMB 12804 / NRRL 8165 / MA-4680</strain>
    </source>
</reference>
<accession>Q82R64</accession>